<dbReference type="Proteomes" id="UP001500151">
    <property type="component" value="Unassembled WGS sequence"/>
</dbReference>
<keyword evidence="3" id="KW-1185">Reference proteome</keyword>
<accession>A0ABN3QL43</accession>
<evidence type="ECO:0000313" key="3">
    <source>
        <dbReference type="Proteomes" id="UP001500151"/>
    </source>
</evidence>
<name>A0ABN3QL43_9ACTN</name>
<dbReference type="Gene3D" id="3.40.50.150">
    <property type="entry name" value="Vaccinia Virus protein VP39"/>
    <property type="match status" value="1"/>
</dbReference>
<gene>
    <name evidence="2" type="ORF">GCM10010307_20080</name>
</gene>
<dbReference type="PANTHER" id="PTHR43591">
    <property type="entry name" value="METHYLTRANSFERASE"/>
    <property type="match status" value="1"/>
</dbReference>
<dbReference type="InterPro" id="IPR013216">
    <property type="entry name" value="Methyltransf_11"/>
</dbReference>
<protein>
    <recommendedName>
        <fullName evidence="1">Methyltransferase type 11 domain-containing protein</fullName>
    </recommendedName>
</protein>
<proteinExistence type="predicted"/>
<reference evidence="2 3" key="1">
    <citation type="journal article" date="2019" name="Int. J. Syst. Evol. Microbiol.">
        <title>The Global Catalogue of Microorganisms (GCM) 10K type strain sequencing project: providing services to taxonomists for standard genome sequencing and annotation.</title>
        <authorList>
            <consortium name="The Broad Institute Genomics Platform"/>
            <consortium name="The Broad Institute Genome Sequencing Center for Infectious Disease"/>
            <person name="Wu L."/>
            <person name="Ma J."/>
        </authorList>
    </citation>
    <scope>NUCLEOTIDE SEQUENCE [LARGE SCALE GENOMIC DNA]</scope>
    <source>
        <strain evidence="2 3">JCM 4524</strain>
    </source>
</reference>
<dbReference type="SUPFAM" id="SSF53335">
    <property type="entry name" value="S-adenosyl-L-methionine-dependent methyltransferases"/>
    <property type="match status" value="1"/>
</dbReference>
<comment type="caution">
    <text evidence="2">The sequence shown here is derived from an EMBL/GenBank/DDBJ whole genome shotgun (WGS) entry which is preliminary data.</text>
</comment>
<evidence type="ECO:0000313" key="2">
    <source>
        <dbReference type="EMBL" id="GAA2629356.1"/>
    </source>
</evidence>
<organism evidence="2 3">
    <name type="scientific">Streptomyces vastus</name>
    <dbReference type="NCBI Taxonomy" id="285451"/>
    <lineage>
        <taxon>Bacteria</taxon>
        <taxon>Bacillati</taxon>
        <taxon>Actinomycetota</taxon>
        <taxon>Actinomycetes</taxon>
        <taxon>Kitasatosporales</taxon>
        <taxon>Streptomycetaceae</taxon>
        <taxon>Streptomyces</taxon>
    </lineage>
</organism>
<dbReference type="Pfam" id="PF08241">
    <property type="entry name" value="Methyltransf_11"/>
    <property type="match status" value="1"/>
</dbReference>
<sequence>MAIDAPQTLGNQSMTSTCQAILAGRGGLGRGDRVLDFGCGSGRHVREFAAAGYEVMGVDRPVDQLVAAWGDLPADDRGNLHLSDAGGNFPFPSESFDFCYSTSVLEHVMSYDKPISEIARVLKPGAWTLHVFPARWRPVEPHIFTPFGGRFQQPALISLWAKLGIRNSYQRCLNAAETSARNVEYSRCGINYPTKREISQAFGRNFSRVEFVEREFVMATRQVSRVSGLLAPVISWPAVESLYRGFHTRVVLARKG</sequence>
<dbReference type="CDD" id="cd02440">
    <property type="entry name" value="AdoMet_MTases"/>
    <property type="match status" value="1"/>
</dbReference>
<dbReference type="EMBL" id="BAAASJ010000022">
    <property type="protein sequence ID" value="GAA2629356.1"/>
    <property type="molecule type" value="Genomic_DNA"/>
</dbReference>
<evidence type="ECO:0000259" key="1">
    <source>
        <dbReference type="Pfam" id="PF08241"/>
    </source>
</evidence>
<feature type="domain" description="Methyltransferase type 11" evidence="1">
    <location>
        <begin position="35"/>
        <end position="127"/>
    </location>
</feature>
<dbReference type="RefSeq" id="WP_344389073.1">
    <property type="nucleotide sequence ID" value="NZ_BAAASJ010000022.1"/>
</dbReference>
<dbReference type="InterPro" id="IPR029063">
    <property type="entry name" value="SAM-dependent_MTases_sf"/>
</dbReference>